<evidence type="ECO:0000313" key="3">
    <source>
        <dbReference type="Proteomes" id="UP000287651"/>
    </source>
</evidence>
<comment type="caution">
    <text evidence="2">The sequence shown here is derived from an EMBL/GenBank/DDBJ whole genome shotgun (WGS) entry which is preliminary data.</text>
</comment>
<name>A0A426ZKN6_ENSVE</name>
<feature type="coiled-coil region" evidence="1">
    <location>
        <begin position="6"/>
        <end position="33"/>
    </location>
</feature>
<evidence type="ECO:0008006" key="4">
    <source>
        <dbReference type="Google" id="ProtNLM"/>
    </source>
</evidence>
<gene>
    <name evidence="2" type="ORF">B296_00025020</name>
</gene>
<organism evidence="2 3">
    <name type="scientific">Ensete ventricosum</name>
    <name type="common">Abyssinian banana</name>
    <name type="synonym">Musa ensete</name>
    <dbReference type="NCBI Taxonomy" id="4639"/>
    <lineage>
        <taxon>Eukaryota</taxon>
        <taxon>Viridiplantae</taxon>
        <taxon>Streptophyta</taxon>
        <taxon>Embryophyta</taxon>
        <taxon>Tracheophyta</taxon>
        <taxon>Spermatophyta</taxon>
        <taxon>Magnoliopsida</taxon>
        <taxon>Liliopsida</taxon>
        <taxon>Zingiberales</taxon>
        <taxon>Musaceae</taxon>
        <taxon>Ensete</taxon>
    </lineage>
</organism>
<protein>
    <recommendedName>
        <fullName evidence="4">Retrotransposon gag domain-containing protein</fullName>
    </recommendedName>
</protein>
<reference evidence="2 3" key="1">
    <citation type="journal article" date="2014" name="Agronomy (Basel)">
        <title>A Draft Genome Sequence for Ensete ventricosum, the Drought-Tolerant Tree Against Hunger.</title>
        <authorList>
            <person name="Harrison J."/>
            <person name="Moore K.A."/>
            <person name="Paszkiewicz K."/>
            <person name="Jones T."/>
            <person name="Grant M."/>
            <person name="Ambacheew D."/>
            <person name="Muzemil S."/>
            <person name="Studholme D.J."/>
        </authorList>
    </citation>
    <scope>NUCLEOTIDE SEQUENCE [LARGE SCALE GENOMIC DNA]</scope>
</reference>
<sequence length="349" mass="39595">MSSDSTDLLQAQLRHVTRQLDEVQKEVHELKEEHGMAPLVGSPFTHEIQDKLILTSFRLPMLKAYDGSMNSTEHVVTFQAQMVLYGMSDVMMWRAFPTTFRGPARISNRYTTVKALVARKHEDHKRPHTEKGSMAGGVSTSGRRAYAWAVVEKHPCGTNKPQISFQVGEAEYPNHDDALKLRLTTADLSSMSYTLIGFTRDSIAPLEIIVLPVTLRQEPRSKTLMVTFRVVGLPITYNIILERLTLNMLRAIASTYHRAIKFSTRARVGEARNDPWESRHCYLTVVTLSKKSRAKHPNRVETVVPPPRTSPDYRNSLQQAPVKLFYSFEHCNVSRASNETRNVKTCSKT</sequence>
<evidence type="ECO:0000313" key="2">
    <source>
        <dbReference type="EMBL" id="RRT64511.1"/>
    </source>
</evidence>
<dbReference type="Proteomes" id="UP000287651">
    <property type="component" value="Unassembled WGS sequence"/>
</dbReference>
<evidence type="ECO:0000256" key="1">
    <source>
        <dbReference type="SAM" id="Coils"/>
    </source>
</evidence>
<proteinExistence type="predicted"/>
<accession>A0A426ZKN6</accession>
<dbReference type="EMBL" id="AMZH03006163">
    <property type="protein sequence ID" value="RRT64511.1"/>
    <property type="molecule type" value="Genomic_DNA"/>
</dbReference>
<dbReference type="AlphaFoldDB" id="A0A426ZKN6"/>
<dbReference type="PANTHER" id="PTHR33240:SF8">
    <property type="entry name" value="OS03G0439900 PROTEIN"/>
    <property type="match status" value="1"/>
</dbReference>
<dbReference type="PANTHER" id="PTHR33240">
    <property type="entry name" value="OS08G0508500 PROTEIN"/>
    <property type="match status" value="1"/>
</dbReference>
<keyword evidence="1" id="KW-0175">Coiled coil</keyword>